<protein>
    <submittedName>
        <fullName evidence="1">Uncharacterized protein</fullName>
    </submittedName>
</protein>
<dbReference type="EMBL" id="BAAFJT010000008">
    <property type="protein sequence ID" value="GAB0192766.1"/>
    <property type="molecule type" value="Genomic_DNA"/>
</dbReference>
<keyword evidence="2" id="KW-1185">Reference proteome</keyword>
<gene>
    <name evidence="1" type="ORF">GRJ2_001741900</name>
</gene>
<dbReference type="AlphaFoldDB" id="A0ABC9X5B6"/>
<proteinExistence type="predicted"/>
<sequence>MLEKLLQPSTSLVVCKEGERLGKEEEDGKGKSEGRDRWRVLTYCFERQAWKRVAATCLREPALSASACMEEFDI</sequence>
<evidence type="ECO:0000313" key="1">
    <source>
        <dbReference type="EMBL" id="GAB0192766.1"/>
    </source>
</evidence>
<accession>A0ABC9X5B6</accession>
<reference evidence="1 2" key="1">
    <citation type="submission" date="2024-06" db="EMBL/GenBank/DDBJ databases">
        <title>The draft genome of Grus japonensis, version 3.</title>
        <authorList>
            <person name="Nabeshima K."/>
            <person name="Suzuki S."/>
            <person name="Onuma M."/>
        </authorList>
    </citation>
    <scope>NUCLEOTIDE SEQUENCE [LARGE SCALE GENOMIC DNA]</scope>
    <source>
        <strain evidence="1 2">451A</strain>
    </source>
</reference>
<name>A0ABC9X5B6_GRUJA</name>
<evidence type="ECO:0000313" key="2">
    <source>
        <dbReference type="Proteomes" id="UP001623348"/>
    </source>
</evidence>
<comment type="caution">
    <text evidence="1">The sequence shown here is derived from an EMBL/GenBank/DDBJ whole genome shotgun (WGS) entry which is preliminary data.</text>
</comment>
<dbReference type="Proteomes" id="UP001623348">
    <property type="component" value="Unassembled WGS sequence"/>
</dbReference>
<organism evidence="1 2">
    <name type="scientific">Grus japonensis</name>
    <name type="common">Japanese crane</name>
    <name type="synonym">Red-crowned crane</name>
    <dbReference type="NCBI Taxonomy" id="30415"/>
    <lineage>
        <taxon>Eukaryota</taxon>
        <taxon>Metazoa</taxon>
        <taxon>Chordata</taxon>
        <taxon>Craniata</taxon>
        <taxon>Vertebrata</taxon>
        <taxon>Euteleostomi</taxon>
        <taxon>Archelosauria</taxon>
        <taxon>Archosauria</taxon>
        <taxon>Dinosauria</taxon>
        <taxon>Saurischia</taxon>
        <taxon>Theropoda</taxon>
        <taxon>Coelurosauria</taxon>
        <taxon>Aves</taxon>
        <taxon>Neognathae</taxon>
        <taxon>Neoaves</taxon>
        <taxon>Gruiformes</taxon>
        <taxon>Gruidae</taxon>
        <taxon>Grus</taxon>
    </lineage>
</organism>